<comment type="caution">
    <text evidence="4">The sequence shown here is derived from an EMBL/GenBank/DDBJ whole genome shotgun (WGS) entry which is preliminary data.</text>
</comment>
<gene>
    <name evidence="4" type="ORF">EG327_000720</name>
    <name evidence="3" type="ORF">EG328_006408</name>
</gene>
<dbReference type="PANTHER" id="PTHR48104:SF30">
    <property type="entry name" value="METACASPASE-1"/>
    <property type="match status" value="1"/>
</dbReference>
<dbReference type="PANTHER" id="PTHR48104">
    <property type="entry name" value="METACASPASE-4"/>
    <property type="match status" value="1"/>
</dbReference>
<dbReference type="EMBL" id="WNWS01000034">
    <property type="protein sequence ID" value="KAE9986146.1"/>
    <property type="molecule type" value="Genomic_DNA"/>
</dbReference>
<dbReference type="InterPro" id="IPR011600">
    <property type="entry name" value="Pept_C14_caspase"/>
</dbReference>
<dbReference type="Proteomes" id="UP000490939">
    <property type="component" value="Unassembled WGS sequence"/>
</dbReference>
<accession>A0A8H3VQ92</accession>
<dbReference type="Pfam" id="PF00656">
    <property type="entry name" value="Peptidase_C14"/>
    <property type="match status" value="1"/>
</dbReference>
<evidence type="ECO:0000313" key="6">
    <source>
        <dbReference type="Proteomes" id="UP000490939"/>
    </source>
</evidence>
<evidence type="ECO:0000259" key="2">
    <source>
        <dbReference type="Pfam" id="PF00656"/>
    </source>
</evidence>
<keyword evidence="6" id="KW-1185">Reference proteome</keyword>
<dbReference type="Proteomes" id="UP000447873">
    <property type="component" value="Unassembled WGS sequence"/>
</dbReference>
<reference evidence="4 6" key="1">
    <citation type="submission" date="2019-07" db="EMBL/GenBank/DDBJ databases">
        <title>Venturia inaequalis Genome Resource.</title>
        <authorList>
            <person name="Lichtner F.J."/>
        </authorList>
    </citation>
    <scope>NUCLEOTIDE SEQUENCE [LARGE SCALE GENOMIC DNA]</scope>
    <source>
        <strain evidence="3 5">120213</strain>
        <strain evidence="4 6">DMI_063113</strain>
    </source>
</reference>
<feature type="domain" description="Peptidase C14 caspase" evidence="2">
    <location>
        <begin position="6"/>
        <end position="302"/>
    </location>
</feature>
<dbReference type="InterPro" id="IPR050452">
    <property type="entry name" value="Metacaspase"/>
</dbReference>
<dbReference type="EMBL" id="WNWR01000115">
    <property type="protein sequence ID" value="KAE9990949.1"/>
    <property type="molecule type" value="Genomic_DNA"/>
</dbReference>
<dbReference type="GO" id="GO:0005737">
    <property type="term" value="C:cytoplasm"/>
    <property type="evidence" value="ECO:0007669"/>
    <property type="project" value="TreeGrafter"/>
</dbReference>
<protein>
    <recommendedName>
        <fullName evidence="2">Peptidase C14 caspase domain-containing protein</fullName>
    </recommendedName>
</protein>
<evidence type="ECO:0000313" key="4">
    <source>
        <dbReference type="EMBL" id="KAE9990949.1"/>
    </source>
</evidence>
<proteinExistence type="inferred from homology"/>
<evidence type="ECO:0000313" key="5">
    <source>
        <dbReference type="Proteomes" id="UP000447873"/>
    </source>
</evidence>
<dbReference type="Gene3D" id="3.40.50.12660">
    <property type="match status" value="2"/>
</dbReference>
<dbReference type="GO" id="GO:0006508">
    <property type="term" value="P:proteolysis"/>
    <property type="evidence" value="ECO:0007669"/>
    <property type="project" value="InterPro"/>
</dbReference>
<dbReference type="GO" id="GO:0004197">
    <property type="term" value="F:cysteine-type endopeptidase activity"/>
    <property type="evidence" value="ECO:0007669"/>
    <property type="project" value="InterPro"/>
</dbReference>
<organism evidence="4 6">
    <name type="scientific">Venturia inaequalis</name>
    <name type="common">Apple scab fungus</name>
    <dbReference type="NCBI Taxonomy" id="5025"/>
    <lineage>
        <taxon>Eukaryota</taxon>
        <taxon>Fungi</taxon>
        <taxon>Dikarya</taxon>
        <taxon>Ascomycota</taxon>
        <taxon>Pezizomycotina</taxon>
        <taxon>Dothideomycetes</taxon>
        <taxon>Pleosporomycetidae</taxon>
        <taxon>Venturiales</taxon>
        <taxon>Venturiaceae</taxon>
        <taxon>Venturia</taxon>
    </lineage>
</organism>
<evidence type="ECO:0000256" key="1">
    <source>
        <dbReference type="ARBA" id="ARBA00009005"/>
    </source>
</evidence>
<comment type="similarity">
    <text evidence="1">Belongs to the peptidase C14B family.</text>
</comment>
<name>A0A8H3VQ92_VENIN</name>
<sequence>MSRPKKSLLIGINYTGSSNELRGCHQDVQNVAEFLSFRGYSDDPRSQVIMKDDREGPYYPSGHNILAAIDWLVSEPGTMNFLHYSGHGSAQVQDPTGRNPSGVLDTIVPVDFKERGQINSDTLHEHLVSRLPPSSTLFVILDCCHSGSALELPFVYRSDDEGNVSMIDNVKEGMHLMAEATDLFYGGFSFNKVAEAQDLYAGATNFFRSFKHRKEQQEPGLGSDSTYASYAQEHKMVTMFSGCRDDQTSADANIGGMNEGAMSWAFLETMKKIRNPTFIQTLQDTRTNLRNSNYVQVPQLSIGLQMDLDQPLNI</sequence>
<dbReference type="AlphaFoldDB" id="A0A8H3VQ92"/>
<evidence type="ECO:0000313" key="3">
    <source>
        <dbReference type="EMBL" id="KAE9986146.1"/>
    </source>
</evidence>